<dbReference type="SUPFAM" id="SSF47769">
    <property type="entry name" value="SAM/Pointed domain"/>
    <property type="match status" value="1"/>
</dbReference>
<dbReference type="PANTHER" id="PTHR46040">
    <property type="entry name" value="HIGH MOBILITY GROUP PROTEIN 2"/>
    <property type="match status" value="1"/>
</dbReference>
<dbReference type="InterPro" id="IPR001660">
    <property type="entry name" value="SAM"/>
</dbReference>
<dbReference type="InterPro" id="IPR009071">
    <property type="entry name" value="HMG_box_dom"/>
</dbReference>
<feature type="region of interest" description="Disordered" evidence="4">
    <location>
        <begin position="209"/>
        <end position="311"/>
    </location>
</feature>
<keyword evidence="7" id="KW-1185">Reference proteome</keyword>
<dbReference type="SMART" id="SM00454">
    <property type="entry name" value="SAM"/>
    <property type="match status" value="1"/>
</dbReference>
<dbReference type="GO" id="GO:0005634">
    <property type="term" value="C:nucleus"/>
    <property type="evidence" value="ECO:0007669"/>
    <property type="project" value="UniProtKB-UniRule"/>
</dbReference>
<dbReference type="InterPro" id="IPR036910">
    <property type="entry name" value="HMG_box_dom_sf"/>
</dbReference>
<feature type="compositionally biased region" description="Basic and acidic residues" evidence="4">
    <location>
        <begin position="235"/>
        <end position="244"/>
    </location>
</feature>
<dbReference type="Gene3D" id="1.10.30.10">
    <property type="entry name" value="High mobility group box domain"/>
    <property type="match status" value="1"/>
</dbReference>
<evidence type="ECO:0000256" key="2">
    <source>
        <dbReference type="ARBA" id="ARBA00023242"/>
    </source>
</evidence>
<dbReference type="AlphaFoldDB" id="A0A8H7IW48"/>
<dbReference type="SMART" id="SM00398">
    <property type="entry name" value="HMG"/>
    <property type="match status" value="1"/>
</dbReference>
<dbReference type="InterPro" id="IPR013761">
    <property type="entry name" value="SAM/pointed_sf"/>
</dbReference>
<keyword evidence="1 3" id="KW-0238">DNA-binding</keyword>
<dbReference type="GO" id="GO:0003677">
    <property type="term" value="F:DNA binding"/>
    <property type="evidence" value="ECO:0007669"/>
    <property type="project" value="UniProtKB-UniRule"/>
</dbReference>
<evidence type="ECO:0000256" key="3">
    <source>
        <dbReference type="PROSITE-ProRule" id="PRU00267"/>
    </source>
</evidence>
<sequence>MGDLRERLSRLGLAQYFEVFVTEGFDVWETVLDITESDLSHLNVKLGHRRKLQRAIAESRGQSPGQPLTTVLAGGPSVEGTYRSDDSATESKTKQGHNPVDGSTGTSTKRKYRRHPKPDENAPERPPSAYVIFSNQVRELLKGQDLSFTEIAKVVGERWQVLPAEEREACERQANSAKEKYYAGLAEYKKTPQYEAYQKYLEDFKAKHNAPTKVTTSEGKRSKIETETSTSTRSNGHDEHERSANRRFSIAITDPSAGQQNPGTTPPSMPARLPAGPTYPSKSNSPASHSMSAFNSPRSGELYSPVSASPQSHALHRDAVLEASSGHLARDVRGNLDQPAPFHYPLYLQSHLPPSTIPTPMNHHAPHYQNIVDLPSRRSAREPGTHLPALSHEDTTLSSESSHSNYSLPPAAQPPPMDPTKSLRLLPQPVPSIGPTQSPLDRALPHPPSGPPAHMQLPPTDYRAQGSLAALVRAGEIAARAADETNEER</sequence>
<feature type="region of interest" description="Disordered" evidence="4">
    <location>
        <begin position="378"/>
        <end position="460"/>
    </location>
</feature>
<evidence type="ECO:0000256" key="4">
    <source>
        <dbReference type="SAM" id="MobiDB-lite"/>
    </source>
</evidence>
<comment type="caution">
    <text evidence="6">The sequence shown here is derived from an EMBL/GenBank/DDBJ whole genome shotgun (WGS) entry which is preliminary data.</text>
</comment>
<name>A0A8H7IW48_9PLEO</name>
<dbReference type="InterPro" id="IPR051965">
    <property type="entry name" value="ChromReg_NeuronalGeneExpr"/>
</dbReference>
<accession>A0A8H7IW48</accession>
<feature type="region of interest" description="Disordered" evidence="4">
    <location>
        <begin position="55"/>
        <end position="127"/>
    </location>
</feature>
<keyword evidence="2 3" id="KW-0539">Nucleus</keyword>
<protein>
    <recommendedName>
        <fullName evidence="5">HMG box domain-containing protein</fullName>
    </recommendedName>
</protein>
<dbReference type="Pfam" id="PF00505">
    <property type="entry name" value="HMG_box"/>
    <property type="match status" value="1"/>
</dbReference>
<evidence type="ECO:0000259" key="5">
    <source>
        <dbReference type="PROSITE" id="PS50118"/>
    </source>
</evidence>
<reference evidence="6" key="2">
    <citation type="submission" date="2020-09" db="EMBL/GenBank/DDBJ databases">
        <title>Reference genome assembly for Australian Ascochyta lentis isolate Al4.</title>
        <authorList>
            <person name="Lee R.C."/>
            <person name="Farfan-Caceres L.M."/>
            <person name="Debler J.W."/>
            <person name="Williams A.H."/>
            <person name="Henares B.M."/>
        </authorList>
    </citation>
    <scope>NUCLEOTIDE SEQUENCE</scope>
    <source>
        <strain evidence="6">Al4</strain>
    </source>
</reference>
<dbReference type="GO" id="GO:0010468">
    <property type="term" value="P:regulation of gene expression"/>
    <property type="evidence" value="ECO:0007669"/>
    <property type="project" value="TreeGrafter"/>
</dbReference>
<dbReference type="EMBL" id="RZGK01000018">
    <property type="protein sequence ID" value="KAF9692671.1"/>
    <property type="molecule type" value="Genomic_DNA"/>
</dbReference>
<dbReference type="PROSITE" id="PS50118">
    <property type="entry name" value="HMG_BOX_2"/>
    <property type="match status" value="1"/>
</dbReference>
<evidence type="ECO:0000313" key="6">
    <source>
        <dbReference type="EMBL" id="KAF9692671.1"/>
    </source>
</evidence>
<feature type="domain" description="HMG box" evidence="5">
    <location>
        <begin position="123"/>
        <end position="189"/>
    </location>
</feature>
<feature type="compositionally biased region" description="Basic and acidic residues" evidence="4">
    <location>
        <begin position="82"/>
        <end position="93"/>
    </location>
</feature>
<dbReference type="PANTHER" id="PTHR46040:SF3">
    <property type="entry name" value="HIGH MOBILITY GROUP PROTEIN 2"/>
    <property type="match status" value="1"/>
</dbReference>
<evidence type="ECO:0000313" key="7">
    <source>
        <dbReference type="Proteomes" id="UP000651452"/>
    </source>
</evidence>
<dbReference type="Gene3D" id="1.10.150.50">
    <property type="entry name" value="Transcription Factor, Ets-1"/>
    <property type="match status" value="1"/>
</dbReference>
<gene>
    <name evidence="6" type="ORF">EKO04_009679</name>
</gene>
<organism evidence="6 7">
    <name type="scientific">Ascochyta lentis</name>
    <dbReference type="NCBI Taxonomy" id="205686"/>
    <lineage>
        <taxon>Eukaryota</taxon>
        <taxon>Fungi</taxon>
        <taxon>Dikarya</taxon>
        <taxon>Ascomycota</taxon>
        <taxon>Pezizomycotina</taxon>
        <taxon>Dothideomycetes</taxon>
        <taxon>Pleosporomycetidae</taxon>
        <taxon>Pleosporales</taxon>
        <taxon>Pleosporineae</taxon>
        <taxon>Didymellaceae</taxon>
        <taxon>Ascochyta</taxon>
    </lineage>
</organism>
<feature type="compositionally biased region" description="Polar residues" evidence="4">
    <location>
        <begin position="280"/>
        <end position="298"/>
    </location>
</feature>
<evidence type="ECO:0000256" key="1">
    <source>
        <dbReference type="ARBA" id="ARBA00023125"/>
    </source>
</evidence>
<dbReference type="OrthoDB" id="1919336at2759"/>
<reference evidence="6" key="1">
    <citation type="submission" date="2018-12" db="EMBL/GenBank/DDBJ databases">
        <authorList>
            <person name="Syme R.A."/>
            <person name="Farfan-Caceres L."/>
            <person name="Lichtenzveig J."/>
        </authorList>
    </citation>
    <scope>NUCLEOTIDE SEQUENCE</scope>
    <source>
        <strain evidence="6">Al4</strain>
    </source>
</reference>
<dbReference type="Proteomes" id="UP000651452">
    <property type="component" value="Unassembled WGS sequence"/>
</dbReference>
<dbReference type="SUPFAM" id="SSF47095">
    <property type="entry name" value="HMG-box"/>
    <property type="match status" value="1"/>
</dbReference>
<feature type="DNA-binding region" description="HMG box" evidence="3">
    <location>
        <begin position="123"/>
        <end position="189"/>
    </location>
</feature>
<proteinExistence type="predicted"/>
<dbReference type="Pfam" id="PF00536">
    <property type="entry name" value="SAM_1"/>
    <property type="match status" value="1"/>
</dbReference>
<feature type="compositionally biased region" description="Polar residues" evidence="4">
    <location>
        <begin position="60"/>
        <end position="69"/>
    </location>
</feature>